<evidence type="ECO:0000256" key="1">
    <source>
        <dbReference type="SAM" id="MobiDB-lite"/>
    </source>
</evidence>
<dbReference type="Proteomes" id="UP000729402">
    <property type="component" value="Unassembled WGS sequence"/>
</dbReference>
<accession>A0A8J5VKN2</accession>
<feature type="compositionally biased region" description="Low complexity" evidence="1">
    <location>
        <begin position="1"/>
        <end position="11"/>
    </location>
</feature>
<keyword evidence="3" id="KW-1185">Reference proteome</keyword>
<dbReference type="AlphaFoldDB" id="A0A8J5VKN2"/>
<organism evidence="2 3">
    <name type="scientific">Zizania palustris</name>
    <name type="common">Northern wild rice</name>
    <dbReference type="NCBI Taxonomy" id="103762"/>
    <lineage>
        <taxon>Eukaryota</taxon>
        <taxon>Viridiplantae</taxon>
        <taxon>Streptophyta</taxon>
        <taxon>Embryophyta</taxon>
        <taxon>Tracheophyta</taxon>
        <taxon>Spermatophyta</taxon>
        <taxon>Magnoliopsida</taxon>
        <taxon>Liliopsida</taxon>
        <taxon>Poales</taxon>
        <taxon>Poaceae</taxon>
        <taxon>BOP clade</taxon>
        <taxon>Oryzoideae</taxon>
        <taxon>Oryzeae</taxon>
        <taxon>Zizaniinae</taxon>
        <taxon>Zizania</taxon>
    </lineage>
</organism>
<name>A0A8J5VKN2_ZIZPA</name>
<feature type="region of interest" description="Disordered" evidence="1">
    <location>
        <begin position="1"/>
        <end position="33"/>
    </location>
</feature>
<comment type="caution">
    <text evidence="2">The sequence shown here is derived from an EMBL/GenBank/DDBJ whole genome shotgun (WGS) entry which is preliminary data.</text>
</comment>
<sequence length="84" mass="8869">MQTAPRPARPAQASCHPNGYGLPEPDASVDGGGTHLRARRSLRRGVIGCLPSWCLDPFAGSPEAAFSSESWAGYSLASLPGLFW</sequence>
<protein>
    <submittedName>
        <fullName evidence="2">Uncharacterized protein</fullName>
    </submittedName>
</protein>
<dbReference type="EMBL" id="JAAALK010000283">
    <property type="protein sequence ID" value="KAG8075047.1"/>
    <property type="molecule type" value="Genomic_DNA"/>
</dbReference>
<reference evidence="2" key="1">
    <citation type="journal article" date="2021" name="bioRxiv">
        <title>Whole Genome Assembly and Annotation of Northern Wild Rice, Zizania palustris L., Supports a Whole Genome Duplication in the Zizania Genus.</title>
        <authorList>
            <person name="Haas M."/>
            <person name="Kono T."/>
            <person name="Macchietto M."/>
            <person name="Millas R."/>
            <person name="McGilp L."/>
            <person name="Shao M."/>
            <person name="Duquette J."/>
            <person name="Hirsch C.N."/>
            <person name="Kimball J."/>
        </authorList>
    </citation>
    <scope>NUCLEOTIDE SEQUENCE</scope>
    <source>
        <tissue evidence="2">Fresh leaf tissue</tissue>
    </source>
</reference>
<reference evidence="2" key="2">
    <citation type="submission" date="2021-02" db="EMBL/GenBank/DDBJ databases">
        <authorList>
            <person name="Kimball J.A."/>
            <person name="Haas M.W."/>
            <person name="Macchietto M."/>
            <person name="Kono T."/>
            <person name="Duquette J."/>
            <person name="Shao M."/>
        </authorList>
    </citation>
    <scope>NUCLEOTIDE SEQUENCE</scope>
    <source>
        <tissue evidence="2">Fresh leaf tissue</tissue>
    </source>
</reference>
<proteinExistence type="predicted"/>
<evidence type="ECO:0000313" key="3">
    <source>
        <dbReference type="Proteomes" id="UP000729402"/>
    </source>
</evidence>
<gene>
    <name evidence="2" type="ORF">GUJ93_ZPchr0006g42700</name>
</gene>
<evidence type="ECO:0000313" key="2">
    <source>
        <dbReference type="EMBL" id="KAG8075047.1"/>
    </source>
</evidence>